<dbReference type="AlphaFoldDB" id="A0A4Y7TDS5"/>
<feature type="compositionally biased region" description="Polar residues" evidence="1">
    <location>
        <begin position="1"/>
        <end position="11"/>
    </location>
</feature>
<evidence type="ECO:0000256" key="1">
    <source>
        <dbReference type="SAM" id="MobiDB-lite"/>
    </source>
</evidence>
<comment type="caution">
    <text evidence="2">The sequence shown here is derived from an EMBL/GenBank/DDBJ whole genome shotgun (WGS) entry which is preliminary data.</text>
</comment>
<protein>
    <submittedName>
        <fullName evidence="2">Uncharacterized protein</fullName>
    </submittedName>
</protein>
<reference evidence="2 3" key="1">
    <citation type="journal article" date="2019" name="Nat. Ecol. Evol.">
        <title>Megaphylogeny resolves global patterns of mushroom evolution.</title>
        <authorList>
            <person name="Varga T."/>
            <person name="Krizsan K."/>
            <person name="Foldi C."/>
            <person name="Dima B."/>
            <person name="Sanchez-Garcia M."/>
            <person name="Sanchez-Ramirez S."/>
            <person name="Szollosi G.J."/>
            <person name="Szarkandi J.G."/>
            <person name="Papp V."/>
            <person name="Albert L."/>
            <person name="Andreopoulos W."/>
            <person name="Angelini C."/>
            <person name="Antonin V."/>
            <person name="Barry K.W."/>
            <person name="Bougher N.L."/>
            <person name="Buchanan P."/>
            <person name="Buyck B."/>
            <person name="Bense V."/>
            <person name="Catcheside P."/>
            <person name="Chovatia M."/>
            <person name="Cooper J."/>
            <person name="Damon W."/>
            <person name="Desjardin D."/>
            <person name="Finy P."/>
            <person name="Geml J."/>
            <person name="Haridas S."/>
            <person name="Hughes K."/>
            <person name="Justo A."/>
            <person name="Karasinski D."/>
            <person name="Kautmanova I."/>
            <person name="Kiss B."/>
            <person name="Kocsube S."/>
            <person name="Kotiranta H."/>
            <person name="LaButti K.M."/>
            <person name="Lechner B.E."/>
            <person name="Liimatainen K."/>
            <person name="Lipzen A."/>
            <person name="Lukacs Z."/>
            <person name="Mihaltcheva S."/>
            <person name="Morgado L.N."/>
            <person name="Niskanen T."/>
            <person name="Noordeloos M.E."/>
            <person name="Ohm R.A."/>
            <person name="Ortiz-Santana B."/>
            <person name="Ovrebo C."/>
            <person name="Racz N."/>
            <person name="Riley R."/>
            <person name="Savchenko A."/>
            <person name="Shiryaev A."/>
            <person name="Soop K."/>
            <person name="Spirin V."/>
            <person name="Szebenyi C."/>
            <person name="Tomsovsky M."/>
            <person name="Tulloss R.E."/>
            <person name="Uehling J."/>
            <person name="Grigoriev I.V."/>
            <person name="Vagvolgyi C."/>
            <person name="Papp T."/>
            <person name="Martin F.M."/>
            <person name="Miettinen O."/>
            <person name="Hibbett D.S."/>
            <person name="Nagy L.G."/>
        </authorList>
    </citation>
    <scope>NUCLEOTIDE SEQUENCE [LARGE SCALE GENOMIC DNA]</scope>
    <source>
        <strain evidence="2 3">FP101781</strain>
    </source>
</reference>
<organism evidence="2 3">
    <name type="scientific">Coprinellus micaceus</name>
    <name type="common">Glistening ink-cap mushroom</name>
    <name type="synonym">Coprinus micaceus</name>
    <dbReference type="NCBI Taxonomy" id="71717"/>
    <lineage>
        <taxon>Eukaryota</taxon>
        <taxon>Fungi</taxon>
        <taxon>Dikarya</taxon>
        <taxon>Basidiomycota</taxon>
        <taxon>Agaricomycotina</taxon>
        <taxon>Agaricomycetes</taxon>
        <taxon>Agaricomycetidae</taxon>
        <taxon>Agaricales</taxon>
        <taxon>Agaricineae</taxon>
        <taxon>Psathyrellaceae</taxon>
        <taxon>Coprinellus</taxon>
    </lineage>
</organism>
<evidence type="ECO:0000313" key="3">
    <source>
        <dbReference type="Proteomes" id="UP000298030"/>
    </source>
</evidence>
<sequence length="245" mass="27435">MLSHSFLTNNLRFPVRSGTRPGRNRPSGDERRGIASRTHGVLWGTGDRTLKGVYLKPTPRGRGPVTRFVTRAVDRCSEPQQILASLSQSVVLSPASTSEDYGSFGTAESAVRWLRRHPEPDLRQMASDFGFADVDGLDEALSRIGEEVRDENPFLTSSDSSRPIEHVLLDIASVDMGEDERDDVKFSRLTLTVEAYVSPRIRGGRPRGTKVDCYLVFDWEQHEFQDRDGPRWGYGSGSDDDFMGR</sequence>
<gene>
    <name evidence="2" type="ORF">FA13DRAFT_1732581</name>
</gene>
<accession>A0A4Y7TDS5</accession>
<name>A0A4Y7TDS5_COPMI</name>
<keyword evidence="3" id="KW-1185">Reference proteome</keyword>
<dbReference type="EMBL" id="QPFP01000018">
    <property type="protein sequence ID" value="TEB31699.1"/>
    <property type="molecule type" value="Genomic_DNA"/>
</dbReference>
<feature type="region of interest" description="Disordered" evidence="1">
    <location>
        <begin position="1"/>
        <end position="37"/>
    </location>
</feature>
<dbReference type="Proteomes" id="UP000298030">
    <property type="component" value="Unassembled WGS sequence"/>
</dbReference>
<proteinExistence type="predicted"/>
<evidence type="ECO:0000313" key="2">
    <source>
        <dbReference type="EMBL" id="TEB31699.1"/>
    </source>
</evidence>